<dbReference type="Gene3D" id="3.80.10.10">
    <property type="entry name" value="Ribonuclease Inhibitor"/>
    <property type="match status" value="1"/>
</dbReference>
<gene>
    <name evidence="1" type="ORF">CONCODRAFT_17240</name>
</gene>
<protein>
    <recommendedName>
        <fullName evidence="3">F-box domain-containing protein</fullName>
    </recommendedName>
</protein>
<accession>A0A137P7Q6</accession>
<dbReference type="AlphaFoldDB" id="A0A137P7Q6"/>
<proteinExistence type="predicted"/>
<evidence type="ECO:0000313" key="2">
    <source>
        <dbReference type="Proteomes" id="UP000070444"/>
    </source>
</evidence>
<dbReference type="InterPro" id="IPR032675">
    <property type="entry name" value="LRR_dom_sf"/>
</dbReference>
<organism evidence="1 2">
    <name type="scientific">Conidiobolus coronatus (strain ATCC 28846 / CBS 209.66 / NRRL 28638)</name>
    <name type="common">Delacroixia coronata</name>
    <dbReference type="NCBI Taxonomy" id="796925"/>
    <lineage>
        <taxon>Eukaryota</taxon>
        <taxon>Fungi</taxon>
        <taxon>Fungi incertae sedis</taxon>
        <taxon>Zoopagomycota</taxon>
        <taxon>Entomophthoromycotina</taxon>
        <taxon>Entomophthoromycetes</taxon>
        <taxon>Entomophthorales</taxon>
        <taxon>Ancylistaceae</taxon>
        <taxon>Conidiobolus</taxon>
    </lineage>
</organism>
<sequence>MNQDDQKTLYSLLCNNDFLQYLNCKDKLELDSTCKFISNNLKRYRNAGYTYKENNSSQLVIRSYYSNYPLDLISTNKIRFINNLISKYKNYLIHLKWKHSDNFYLLGYFTKKFSYLNSLHLEDIVIPKTSLKVVIQNLRYLHSLTLIDVILSYTMCDKYEQFKFPRGLSKLHWENCIQFECDIVDPLYLTRYKRTWLFNFFEPMDINIEEVTRLKKLNWFSNDKKELSSLGRILKSNLNLSSLEVSIHSLNTDITNVIASYNNNLAHLTINHEQTLDLINPFNNFTELPSIKSIEVKPILNEFTQSVNNIVLNCPNLDKLKYHTSPGLEASLLDLIVKLGNLRELTVVIPHRASFILQTNSFPELDVEHIEFLLMFPLKVNLNNFSKLRKLKSFKVSGNEELFRSDNKGVKAMFEESEWREYKHVSSLVYWKLDNH</sequence>
<reference evidence="1 2" key="1">
    <citation type="journal article" date="2015" name="Genome Biol. Evol.">
        <title>Phylogenomic analyses indicate that early fungi evolved digesting cell walls of algal ancestors of land plants.</title>
        <authorList>
            <person name="Chang Y."/>
            <person name="Wang S."/>
            <person name="Sekimoto S."/>
            <person name="Aerts A.L."/>
            <person name="Choi C."/>
            <person name="Clum A."/>
            <person name="LaButti K.M."/>
            <person name="Lindquist E.A."/>
            <person name="Yee Ngan C."/>
            <person name="Ohm R.A."/>
            <person name="Salamov A.A."/>
            <person name="Grigoriev I.V."/>
            <person name="Spatafora J.W."/>
            <person name="Berbee M.L."/>
        </authorList>
    </citation>
    <scope>NUCLEOTIDE SEQUENCE [LARGE SCALE GENOMIC DNA]</scope>
    <source>
        <strain evidence="1 2">NRRL 28638</strain>
    </source>
</reference>
<evidence type="ECO:0008006" key="3">
    <source>
        <dbReference type="Google" id="ProtNLM"/>
    </source>
</evidence>
<dbReference type="EMBL" id="KQ964488">
    <property type="protein sequence ID" value="KXN70974.1"/>
    <property type="molecule type" value="Genomic_DNA"/>
</dbReference>
<evidence type="ECO:0000313" key="1">
    <source>
        <dbReference type="EMBL" id="KXN70974.1"/>
    </source>
</evidence>
<keyword evidence="2" id="KW-1185">Reference proteome</keyword>
<name>A0A137P7Q6_CONC2</name>
<dbReference type="Proteomes" id="UP000070444">
    <property type="component" value="Unassembled WGS sequence"/>
</dbReference>
<dbReference type="OrthoDB" id="1098139at2759"/>